<evidence type="ECO:0000313" key="2">
    <source>
        <dbReference type="EMBL" id="MBY4635693.1"/>
    </source>
</evidence>
<dbReference type="Proteomes" id="UP001166571">
    <property type="component" value="Unassembled WGS sequence"/>
</dbReference>
<sequence>MLRILKILLVIAVATWGLLGAFGNFHDWQGTKGAVAATLSMTTFEGGSDDWRATASPALVLAGALAIPSLKLVTALLCLAGAWRMWAVRGRDPATFDAAKTLALAGCGVAVLMLFAGWIVIAETWFELWRSEAMREAALDAALRYGAFIGIIALFVGAREP</sequence>
<evidence type="ECO:0000256" key="1">
    <source>
        <dbReference type="SAM" id="Phobius"/>
    </source>
</evidence>
<proteinExistence type="predicted"/>
<evidence type="ECO:0000313" key="3">
    <source>
        <dbReference type="Proteomes" id="UP001166571"/>
    </source>
</evidence>
<keyword evidence="1" id="KW-1133">Transmembrane helix</keyword>
<dbReference type="RefSeq" id="WP_222135484.1">
    <property type="nucleotide sequence ID" value="NZ_JAILXK010000001.1"/>
</dbReference>
<accession>A0ABS7M9J4</accession>
<name>A0ABS7M9J4_9SPHN</name>
<reference evidence="2" key="1">
    <citation type="submission" date="2021-08" db="EMBL/GenBank/DDBJ databases">
        <title>Sphingopyxis panaciterrulae sp. nov., isolated from the surface water of the Yellow Sea.</title>
        <authorList>
            <person name="Gao Z."/>
            <person name="Zhang D."/>
            <person name="Zhang A."/>
        </authorList>
    </citation>
    <scope>NUCLEOTIDE SEQUENCE</scope>
    <source>
        <strain evidence="2">XHP0097</strain>
    </source>
</reference>
<organism evidence="2 3">
    <name type="scientific">Sphingopyxis jiangsuensis</name>
    <dbReference type="NCBI Taxonomy" id="2871171"/>
    <lineage>
        <taxon>Bacteria</taxon>
        <taxon>Pseudomonadati</taxon>
        <taxon>Pseudomonadota</taxon>
        <taxon>Alphaproteobacteria</taxon>
        <taxon>Sphingomonadales</taxon>
        <taxon>Sphingomonadaceae</taxon>
        <taxon>Sphingopyxis</taxon>
    </lineage>
</organism>
<dbReference type="InterPro" id="IPR018681">
    <property type="entry name" value="DUF2165_transmembrane"/>
</dbReference>
<protein>
    <submittedName>
        <fullName evidence="2">DUF2165 domain-containing protein</fullName>
    </submittedName>
</protein>
<dbReference type="Pfam" id="PF09933">
    <property type="entry name" value="DUF2165"/>
    <property type="match status" value="1"/>
</dbReference>
<dbReference type="EMBL" id="JAILXK010000001">
    <property type="protein sequence ID" value="MBY4635693.1"/>
    <property type="molecule type" value="Genomic_DNA"/>
</dbReference>
<comment type="caution">
    <text evidence="2">The sequence shown here is derived from an EMBL/GenBank/DDBJ whole genome shotgun (WGS) entry which is preliminary data.</text>
</comment>
<keyword evidence="1" id="KW-0472">Membrane</keyword>
<keyword evidence="1" id="KW-0812">Transmembrane</keyword>
<feature type="transmembrane region" description="Helical" evidence="1">
    <location>
        <begin position="60"/>
        <end position="82"/>
    </location>
</feature>
<feature type="transmembrane region" description="Helical" evidence="1">
    <location>
        <begin position="141"/>
        <end position="158"/>
    </location>
</feature>
<feature type="transmembrane region" description="Helical" evidence="1">
    <location>
        <begin position="102"/>
        <end position="121"/>
    </location>
</feature>
<keyword evidence="3" id="KW-1185">Reference proteome</keyword>
<gene>
    <name evidence="2" type="ORF">K5P26_00900</name>
</gene>